<evidence type="ECO:0000313" key="4">
    <source>
        <dbReference type="EMBL" id="NRF70715.1"/>
    </source>
</evidence>
<dbReference type="InterPro" id="IPR001633">
    <property type="entry name" value="EAL_dom"/>
</dbReference>
<dbReference type="PROSITE" id="PS50883">
    <property type="entry name" value="EAL"/>
    <property type="match status" value="1"/>
</dbReference>
<dbReference type="InterPro" id="IPR052155">
    <property type="entry name" value="Biofilm_reg_signaling"/>
</dbReference>
<gene>
    <name evidence="4" type="ORF">HLB44_27285</name>
</gene>
<dbReference type="InterPro" id="IPR013656">
    <property type="entry name" value="PAS_4"/>
</dbReference>
<dbReference type="NCBIfam" id="TIGR00229">
    <property type="entry name" value="sensory_box"/>
    <property type="match status" value="1"/>
</dbReference>
<dbReference type="SMART" id="SM00267">
    <property type="entry name" value="GGDEF"/>
    <property type="match status" value="1"/>
</dbReference>
<dbReference type="Gene3D" id="3.30.450.20">
    <property type="entry name" value="PAS domain"/>
    <property type="match status" value="1"/>
</dbReference>
<reference evidence="4 5" key="1">
    <citation type="submission" date="2020-05" db="EMBL/GenBank/DDBJ databases">
        <title>Aquincola sp. isolate from soil.</title>
        <authorList>
            <person name="Han J."/>
            <person name="Kim D.-U."/>
        </authorList>
    </citation>
    <scope>NUCLEOTIDE SEQUENCE [LARGE SCALE GENOMIC DNA]</scope>
    <source>
        <strain evidence="4 5">S2</strain>
    </source>
</reference>
<dbReference type="InterPro" id="IPR043128">
    <property type="entry name" value="Rev_trsase/Diguanyl_cyclase"/>
</dbReference>
<dbReference type="CDD" id="cd00130">
    <property type="entry name" value="PAS"/>
    <property type="match status" value="1"/>
</dbReference>
<dbReference type="SMART" id="SM00052">
    <property type="entry name" value="EAL"/>
    <property type="match status" value="1"/>
</dbReference>
<feature type="domain" description="PAS" evidence="1">
    <location>
        <begin position="235"/>
        <end position="271"/>
    </location>
</feature>
<evidence type="ECO:0000259" key="1">
    <source>
        <dbReference type="PROSITE" id="PS50112"/>
    </source>
</evidence>
<evidence type="ECO:0000259" key="2">
    <source>
        <dbReference type="PROSITE" id="PS50883"/>
    </source>
</evidence>
<accession>A0ABX2EPY0</accession>
<dbReference type="PANTHER" id="PTHR44757">
    <property type="entry name" value="DIGUANYLATE CYCLASE DGCP"/>
    <property type="match status" value="1"/>
</dbReference>
<dbReference type="SUPFAM" id="SSF55073">
    <property type="entry name" value="Nucleotide cyclase"/>
    <property type="match status" value="1"/>
</dbReference>
<dbReference type="CDD" id="cd01948">
    <property type="entry name" value="EAL"/>
    <property type="match status" value="1"/>
</dbReference>
<feature type="domain" description="GGDEF" evidence="3">
    <location>
        <begin position="397"/>
        <end position="530"/>
    </location>
</feature>
<dbReference type="EMBL" id="JABRWJ010000009">
    <property type="protein sequence ID" value="NRF70715.1"/>
    <property type="molecule type" value="Genomic_DNA"/>
</dbReference>
<dbReference type="Pfam" id="PF08448">
    <property type="entry name" value="PAS_4"/>
    <property type="match status" value="1"/>
</dbReference>
<dbReference type="PROSITE" id="PS50887">
    <property type="entry name" value="GGDEF"/>
    <property type="match status" value="1"/>
</dbReference>
<dbReference type="PANTHER" id="PTHR44757:SF2">
    <property type="entry name" value="BIOFILM ARCHITECTURE MAINTENANCE PROTEIN MBAA"/>
    <property type="match status" value="1"/>
</dbReference>
<dbReference type="InterPro" id="IPR000014">
    <property type="entry name" value="PAS"/>
</dbReference>
<dbReference type="Pfam" id="PF00563">
    <property type="entry name" value="EAL"/>
    <property type="match status" value="1"/>
</dbReference>
<proteinExistence type="predicted"/>
<dbReference type="CDD" id="cd01949">
    <property type="entry name" value="GGDEF"/>
    <property type="match status" value="1"/>
</dbReference>
<dbReference type="SMART" id="SM00091">
    <property type="entry name" value="PAS"/>
    <property type="match status" value="1"/>
</dbReference>
<evidence type="ECO:0000259" key="3">
    <source>
        <dbReference type="PROSITE" id="PS50887"/>
    </source>
</evidence>
<evidence type="ECO:0000313" key="5">
    <source>
        <dbReference type="Proteomes" id="UP000737171"/>
    </source>
</evidence>
<keyword evidence="5" id="KW-1185">Reference proteome</keyword>
<comment type="caution">
    <text evidence="4">The sequence shown here is derived from an EMBL/GenBank/DDBJ whole genome shotgun (WGS) entry which is preliminary data.</text>
</comment>
<organism evidence="4 5">
    <name type="scientific">Pseudaquabacterium terrae</name>
    <dbReference type="NCBI Taxonomy" id="2732868"/>
    <lineage>
        <taxon>Bacteria</taxon>
        <taxon>Pseudomonadati</taxon>
        <taxon>Pseudomonadota</taxon>
        <taxon>Betaproteobacteria</taxon>
        <taxon>Burkholderiales</taxon>
        <taxon>Sphaerotilaceae</taxon>
        <taxon>Pseudaquabacterium</taxon>
    </lineage>
</organism>
<dbReference type="InterPro" id="IPR035965">
    <property type="entry name" value="PAS-like_dom_sf"/>
</dbReference>
<dbReference type="Gene3D" id="3.30.70.270">
    <property type="match status" value="1"/>
</dbReference>
<dbReference type="InterPro" id="IPR035919">
    <property type="entry name" value="EAL_sf"/>
</dbReference>
<dbReference type="SUPFAM" id="SSF55785">
    <property type="entry name" value="PYP-like sensor domain (PAS domain)"/>
    <property type="match status" value="1"/>
</dbReference>
<dbReference type="RefSeq" id="WP_173130387.1">
    <property type="nucleotide sequence ID" value="NZ_JABRWJ010000009.1"/>
</dbReference>
<dbReference type="InterPro" id="IPR000160">
    <property type="entry name" value="GGDEF_dom"/>
</dbReference>
<dbReference type="InterPro" id="IPR029787">
    <property type="entry name" value="Nucleotide_cyclase"/>
</dbReference>
<dbReference type="Pfam" id="PF00990">
    <property type="entry name" value="GGDEF"/>
    <property type="match status" value="1"/>
</dbReference>
<dbReference type="PROSITE" id="PS50112">
    <property type="entry name" value="PAS"/>
    <property type="match status" value="1"/>
</dbReference>
<name>A0ABX2EPY0_9BURK</name>
<feature type="domain" description="EAL" evidence="2">
    <location>
        <begin position="538"/>
        <end position="790"/>
    </location>
</feature>
<dbReference type="SUPFAM" id="SSF141868">
    <property type="entry name" value="EAL domain-like"/>
    <property type="match status" value="1"/>
</dbReference>
<dbReference type="Gene3D" id="3.20.20.450">
    <property type="entry name" value="EAL domain"/>
    <property type="match status" value="1"/>
</dbReference>
<dbReference type="Proteomes" id="UP000737171">
    <property type="component" value="Unassembled WGS sequence"/>
</dbReference>
<sequence length="816" mass="88327">MGRLLRIPEKLKSVGAVFGVIVLLQVALAILSIDILSSVRAYVSGESLYSKGQKDALLHVQSYLRSHSEADYRQFLSALVVPEGDAKARRALQQPMPDRDAAHDGFIEGLNHPDDVPGLIRLFVWAHEVPFMARAIAVWTEGDAAIAELHALVQAARQGVRDGQPDAPAMRTLAARVPEINQRLTQLEREFSDELGQASRLVQRLLLGLNLLTATILATLGGRYIRSVMHALRRREAEMTGLMRAVHEAVVTVDRAQRIVLFNRAAEQLFGCASDAARGSPVDRFIPGGLPGTARAPASGTLEAMHELTGLHADGRAMGLEVSFGALDAADGPRTVIVCRDVTAQREARERERSLLLRRNTELARKAHTDALTGLLNREALELHLSDTLAGAQGRGDPVSVLFLDLDGFKAVNDRHGHFMGDELLRQAAERLRDAVRRQDEVFRIGGDEFVMVLAGDVEPGKAEALAQRILAAVRRPYGLGGATVNLTVSVGIAHYPDNGSDGRSLLLAADAAMYRAKQSGKNGYHVGVPSASIVRERPPLMRELERALADDELVLHYQPIVSALAPGALGAEALVRWQHPTRGLLSPAAFVPQAESHGMCDALGHWVLQRALKMLSGSAAGAPAWVTVNLAADQLLNPRLPEQLEQLLGAAGVSAARLGVELTESMAMRDVATSHAVLQGIRDVGVCVCLDDFGTGYSSLSQLHRMPVDKLKVDRSFVEHLPADANALCIVEAIIALARVLGLPLVAEGVETLEQARTLRVLGVGEFQGFGIARPMPWDELLAFSTAWRSRPRLEDWIRPAAAERHPVPAQALRC</sequence>
<dbReference type="NCBIfam" id="TIGR00254">
    <property type="entry name" value="GGDEF"/>
    <property type="match status" value="1"/>
</dbReference>
<protein>
    <submittedName>
        <fullName evidence="4">EAL domain-containing protein</fullName>
    </submittedName>
</protein>